<dbReference type="GeneID" id="54559786"/>
<feature type="region of interest" description="Disordered" evidence="3">
    <location>
        <begin position="438"/>
        <end position="457"/>
    </location>
</feature>
<dbReference type="RefSeq" id="XP_033667670.1">
    <property type="nucleotide sequence ID" value="XM_033806514.1"/>
</dbReference>
<reference evidence="6" key="1">
    <citation type="journal article" date="2020" name="Stud. Mycol.">
        <title>101 Dothideomycetes genomes: a test case for predicting lifestyles and emergence of pathogens.</title>
        <authorList>
            <person name="Haridas S."/>
            <person name="Albert R."/>
            <person name="Binder M."/>
            <person name="Bloem J."/>
            <person name="Labutti K."/>
            <person name="Salamov A."/>
            <person name="Andreopoulos B."/>
            <person name="Baker S."/>
            <person name="Barry K."/>
            <person name="Bills G."/>
            <person name="Bluhm B."/>
            <person name="Cannon C."/>
            <person name="Castanera R."/>
            <person name="Culley D."/>
            <person name="Daum C."/>
            <person name="Ezra D."/>
            <person name="Gonzalez J."/>
            <person name="Henrissat B."/>
            <person name="Kuo A."/>
            <person name="Liang C."/>
            <person name="Lipzen A."/>
            <person name="Lutzoni F."/>
            <person name="Magnuson J."/>
            <person name="Mondo S."/>
            <person name="Nolan M."/>
            <person name="Ohm R."/>
            <person name="Pangilinan J."/>
            <person name="Park H.-J."/>
            <person name="Ramirez L."/>
            <person name="Alfaro M."/>
            <person name="Sun H."/>
            <person name="Tritt A."/>
            <person name="Yoshinaga Y."/>
            <person name="Zwiers L.-H."/>
            <person name="Turgeon B."/>
            <person name="Goodwin S."/>
            <person name="Spatafora J."/>
            <person name="Crous P."/>
            <person name="Grigoriev I."/>
        </authorList>
    </citation>
    <scope>NUCLEOTIDE SEQUENCE</scope>
    <source>
        <strain evidence="6">ATCC 36951</strain>
    </source>
</reference>
<protein>
    <recommendedName>
        <fullName evidence="8">Kelch repeat protein</fullName>
    </recommendedName>
</protein>
<gene>
    <name evidence="6" type="ORF">M409DRAFT_22834</name>
</gene>
<evidence type="ECO:0000256" key="1">
    <source>
        <dbReference type="ARBA" id="ARBA00022441"/>
    </source>
</evidence>
<dbReference type="AlphaFoldDB" id="A0A6A6CIC6"/>
<feature type="region of interest" description="Disordered" evidence="3">
    <location>
        <begin position="538"/>
        <end position="563"/>
    </location>
</feature>
<keyword evidence="5" id="KW-0732">Signal</keyword>
<evidence type="ECO:0008006" key="8">
    <source>
        <dbReference type="Google" id="ProtNLM"/>
    </source>
</evidence>
<evidence type="ECO:0000256" key="2">
    <source>
        <dbReference type="ARBA" id="ARBA00022737"/>
    </source>
</evidence>
<dbReference type="Proteomes" id="UP000799537">
    <property type="component" value="Unassembled WGS sequence"/>
</dbReference>
<evidence type="ECO:0000313" key="6">
    <source>
        <dbReference type="EMBL" id="KAF2166781.1"/>
    </source>
</evidence>
<accession>A0A6A6CIC6</accession>
<dbReference type="EMBL" id="ML993595">
    <property type="protein sequence ID" value="KAF2166781.1"/>
    <property type="molecule type" value="Genomic_DNA"/>
</dbReference>
<proteinExistence type="predicted"/>
<keyword evidence="4" id="KW-1133">Transmembrane helix</keyword>
<evidence type="ECO:0000256" key="3">
    <source>
        <dbReference type="SAM" id="MobiDB-lite"/>
    </source>
</evidence>
<name>A0A6A6CIC6_ZASCE</name>
<dbReference type="SUPFAM" id="SSF50965">
    <property type="entry name" value="Galactose oxidase, central domain"/>
    <property type="match status" value="1"/>
</dbReference>
<keyword evidence="4" id="KW-0812">Transmembrane</keyword>
<dbReference type="OrthoDB" id="10251809at2759"/>
<dbReference type="PANTHER" id="PTHR46093:SF18">
    <property type="entry name" value="FIBRONECTIN TYPE-III DOMAIN-CONTAINING PROTEIN"/>
    <property type="match status" value="1"/>
</dbReference>
<keyword evidence="4" id="KW-0472">Membrane</keyword>
<evidence type="ECO:0000256" key="4">
    <source>
        <dbReference type="SAM" id="Phobius"/>
    </source>
</evidence>
<feature type="compositionally biased region" description="Gly residues" evidence="3">
    <location>
        <begin position="544"/>
        <end position="556"/>
    </location>
</feature>
<keyword evidence="7" id="KW-1185">Reference proteome</keyword>
<sequence length="563" mass="61131">MRDKLLALTWGLSFHGASAELINRAISQWLWPSSITVGNYLYVTGGEQYWPSSGNITHEPGTYVVDLTTSWTNETIVPVGGQPVNSPSDMRPSRQPLLYYDAIHSTVNRWAGWPYDGDDYPTTLWSFEVGSGTVDWQQGANVSSNASSSVSNGPFAAAIAYSNTTYFNLGGNIKATNAEADMTVLPGLVMQDFGTHPWSNVSFELYAQTQFRTQARAAYVPNFGSKGYLVAVGGENPVTEASVYETGYEMTDMADITLYDVATGKWYQQTAAGDIPPPRSEFCAVGAASQRETFELFVYGGSVNSSDEANKPADDGYLNVYALSIPAFRWFMSNSSTTQRRACHACSIVGNRQMISIGGRLVNTATTLGMQQDPWTSSIGVFDMTAFAWTDAYDPHAAAYDSPDPVKQYYTSEYEEPTWADPALAQVFHMSSRYYQVQNTSTNPTSSQPANGKSSKTPTGAIVGGVIGGVAFIAILCITGWLWLRRRRRQAVPTEETYPEDGKPPYIDFPEPAAPTYEVDGAVYKLAPVELSSNSDAIAELPGHGAGTGDDAGAGNRGSRYDE</sequence>
<keyword evidence="2" id="KW-0677">Repeat</keyword>
<evidence type="ECO:0000313" key="7">
    <source>
        <dbReference type="Proteomes" id="UP000799537"/>
    </source>
</evidence>
<organism evidence="6 7">
    <name type="scientific">Zasmidium cellare ATCC 36951</name>
    <dbReference type="NCBI Taxonomy" id="1080233"/>
    <lineage>
        <taxon>Eukaryota</taxon>
        <taxon>Fungi</taxon>
        <taxon>Dikarya</taxon>
        <taxon>Ascomycota</taxon>
        <taxon>Pezizomycotina</taxon>
        <taxon>Dothideomycetes</taxon>
        <taxon>Dothideomycetidae</taxon>
        <taxon>Mycosphaerellales</taxon>
        <taxon>Mycosphaerellaceae</taxon>
        <taxon>Zasmidium</taxon>
    </lineage>
</organism>
<evidence type="ECO:0000256" key="5">
    <source>
        <dbReference type="SAM" id="SignalP"/>
    </source>
</evidence>
<feature type="chain" id="PRO_5025561213" description="Kelch repeat protein" evidence="5">
    <location>
        <begin position="20"/>
        <end position="563"/>
    </location>
</feature>
<feature type="transmembrane region" description="Helical" evidence="4">
    <location>
        <begin position="461"/>
        <end position="484"/>
    </location>
</feature>
<keyword evidence="1" id="KW-0880">Kelch repeat</keyword>
<feature type="signal peptide" evidence="5">
    <location>
        <begin position="1"/>
        <end position="19"/>
    </location>
</feature>
<dbReference type="InterPro" id="IPR011043">
    <property type="entry name" value="Gal_Oxase/kelch_b-propeller"/>
</dbReference>
<dbReference type="PANTHER" id="PTHR46093">
    <property type="entry name" value="ACYL-COA-BINDING DOMAIN-CONTAINING PROTEIN 5"/>
    <property type="match status" value="1"/>
</dbReference>